<accession>A0AAV7XE85</accession>
<keyword evidence="3" id="KW-1185">Reference proteome</keyword>
<feature type="compositionally biased region" description="Acidic residues" evidence="1">
    <location>
        <begin position="46"/>
        <end position="56"/>
    </location>
</feature>
<feature type="compositionally biased region" description="Basic residues" evidence="1">
    <location>
        <begin position="60"/>
        <end position="72"/>
    </location>
</feature>
<evidence type="ECO:0000256" key="1">
    <source>
        <dbReference type="SAM" id="MobiDB-lite"/>
    </source>
</evidence>
<comment type="caution">
    <text evidence="2">The sequence shown here is derived from an EMBL/GenBank/DDBJ whole genome shotgun (WGS) entry which is preliminary data.</text>
</comment>
<protein>
    <submittedName>
        <fullName evidence="2">Uncharacterized protein</fullName>
    </submittedName>
</protein>
<feature type="region of interest" description="Disordered" evidence="1">
    <location>
        <begin position="190"/>
        <end position="210"/>
    </location>
</feature>
<feature type="compositionally biased region" description="Basic and acidic residues" evidence="1">
    <location>
        <begin position="30"/>
        <end position="39"/>
    </location>
</feature>
<feature type="compositionally biased region" description="Basic and acidic residues" evidence="1">
    <location>
        <begin position="1"/>
        <end position="10"/>
    </location>
</feature>
<organism evidence="2 3">
    <name type="scientific">Megalurothrips usitatus</name>
    <name type="common">bean blossom thrips</name>
    <dbReference type="NCBI Taxonomy" id="439358"/>
    <lineage>
        <taxon>Eukaryota</taxon>
        <taxon>Metazoa</taxon>
        <taxon>Ecdysozoa</taxon>
        <taxon>Arthropoda</taxon>
        <taxon>Hexapoda</taxon>
        <taxon>Insecta</taxon>
        <taxon>Pterygota</taxon>
        <taxon>Neoptera</taxon>
        <taxon>Paraneoptera</taxon>
        <taxon>Thysanoptera</taxon>
        <taxon>Terebrantia</taxon>
        <taxon>Thripoidea</taxon>
        <taxon>Thripidae</taxon>
        <taxon>Megalurothrips</taxon>
    </lineage>
</organism>
<feature type="region of interest" description="Disordered" evidence="1">
    <location>
        <begin position="1"/>
        <end position="160"/>
    </location>
</feature>
<dbReference type="Proteomes" id="UP001075354">
    <property type="component" value="Chromosome 13"/>
</dbReference>
<proteinExistence type="predicted"/>
<name>A0AAV7XE85_9NEOP</name>
<evidence type="ECO:0000313" key="2">
    <source>
        <dbReference type="EMBL" id="KAJ1521775.1"/>
    </source>
</evidence>
<gene>
    <name evidence="2" type="ORF">ONE63_003410</name>
</gene>
<dbReference type="AlphaFoldDB" id="A0AAV7XE85"/>
<sequence length="210" mass="23027">MVAAARRDGDDGGVGTHIRAAGACEESDPDDKIVLRVDGRFSQTPDDGDDDGDDDGELRRRGHDRSARRCRRNGSTDDGDLVTGTSRGGRRASPAAEELDSDATYCEGAEDGVHDVGPRQAPPGSSRHQQDRDQLEQQEEEEEPQAHQCEEQEEDEDEDFEYAQRWDDYPAAFADSEDEEDAGAAFVLVYDGDDPDDAGYESDVQDDTPD</sequence>
<feature type="compositionally biased region" description="Acidic residues" evidence="1">
    <location>
        <begin position="191"/>
        <end position="210"/>
    </location>
</feature>
<reference evidence="2" key="1">
    <citation type="submission" date="2022-12" db="EMBL/GenBank/DDBJ databases">
        <title>Chromosome-level genome assembly of the bean flower thrips Megalurothrips usitatus.</title>
        <authorList>
            <person name="Ma L."/>
            <person name="Liu Q."/>
            <person name="Li H."/>
            <person name="Cai W."/>
        </authorList>
    </citation>
    <scope>NUCLEOTIDE SEQUENCE</scope>
    <source>
        <strain evidence="2">Cailab_2022a</strain>
    </source>
</reference>
<dbReference type="EMBL" id="JAPTSV010000013">
    <property type="protein sequence ID" value="KAJ1521775.1"/>
    <property type="molecule type" value="Genomic_DNA"/>
</dbReference>
<evidence type="ECO:0000313" key="3">
    <source>
        <dbReference type="Proteomes" id="UP001075354"/>
    </source>
</evidence>
<feature type="compositionally biased region" description="Acidic residues" evidence="1">
    <location>
        <begin position="151"/>
        <end position="160"/>
    </location>
</feature>